<accession>B8HN15</accession>
<dbReference type="EMBL" id="CP001344">
    <property type="protein sequence ID" value="ACL45484.1"/>
    <property type="molecule type" value="Genomic_DNA"/>
</dbReference>
<proteinExistence type="predicted"/>
<dbReference type="HOGENOM" id="CLU_427431_0_0_3"/>
<dbReference type="AlphaFoldDB" id="B8HN15"/>
<organism evidence="2">
    <name type="scientific">Cyanothece sp. (strain PCC 7425 / ATCC 29141)</name>
    <dbReference type="NCBI Taxonomy" id="395961"/>
    <lineage>
        <taxon>Bacteria</taxon>
        <taxon>Bacillati</taxon>
        <taxon>Cyanobacteriota</taxon>
        <taxon>Cyanophyceae</taxon>
        <taxon>Gomontiellales</taxon>
        <taxon>Cyanothecaceae</taxon>
        <taxon>Cyanothece</taxon>
    </lineage>
</organism>
<dbReference type="Pfam" id="PF13481">
    <property type="entry name" value="AAA_25"/>
    <property type="match status" value="1"/>
</dbReference>
<dbReference type="STRING" id="395961.Cyan7425_3156"/>
<protein>
    <submittedName>
        <fullName evidence="2">Uncharacterized protein</fullName>
    </submittedName>
</protein>
<reference evidence="2" key="1">
    <citation type="submission" date="2009-01" db="EMBL/GenBank/DDBJ databases">
        <title>Complete sequence of chromosome Cyanothece sp. PCC 7425.</title>
        <authorList>
            <consortium name="US DOE Joint Genome Institute"/>
            <person name="Lucas S."/>
            <person name="Copeland A."/>
            <person name="Lapidus A."/>
            <person name="Glavina del Rio T."/>
            <person name="Dalin E."/>
            <person name="Tice H."/>
            <person name="Bruce D."/>
            <person name="Goodwin L."/>
            <person name="Pitluck S."/>
            <person name="Sims D."/>
            <person name="Meineke L."/>
            <person name="Brettin T."/>
            <person name="Detter J.C."/>
            <person name="Han C."/>
            <person name="Larimer F."/>
            <person name="Land M."/>
            <person name="Hauser L."/>
            <person name="Kyrpides N."/>
            <person name="Ovchinnikova G."/>
            <person name="Liberton M."/>
            <person name="Stoeckel J."/>
            <person name="Banerjee A."/>
            <person name="Singh A."/>
            <person name="Page L."/>
            <person name="Sato H."/>
            <person name="Zhao L."/>
            <person name="Sherman L."/>
            <person name="Pakrasi H."/>
            <person name="Richardson P."/>
        </authorList>
    </citation>
    <scope>NUCLEOTIDE SEQUENCE</scope>
    <source>
        <strain evidence="2">PCC 7425</strain>
    </source>
</reference>
<evidence type="ECO:0000313" key="2">
    <source>
        <dbReference type="EMBL" id="ACL45484.1"/>
    </source>
</evidence>
<name>B8HN15_CYAP4</name>
<dbReference type="SUPFAM" id="SSF52540">
    <property type="entry name" value="P-loop containing nucleoside triphosphate hydrolases"/>
    <property type="match status" value="1"/>
</dbReference>
<dbReference type="Gene3D" id="3.40.50.300">
    <property type="entry name" value="P-loop containing nucleotide triphosphate hydrolases"/>
    <property type="match status" value="1"/>
</dbReference>
<dbReference type="KEGG" id="cyn:Cyan7425_3156"/>
<sequence>MYDISAYRHVLIPVEGKREEFYCPNCGAENFKIGKGTPPPYNCFSGLCKPEQIRAAIDLLAGKELHQNNGRPKTISHAEIAAKAITEQVAATGFFDKPDDWMPDRESGQPQQADSQDRDRAFDDLIQRLHQIFTKSESPSKQRWELAKLAKSVKLAIGQLTALYNDWRAEQEEISPVDLAQFRASCSEKREWLIGGVLPKATTGLLHSDAGTGKTLLLYCMALAIALGIPWNGFPTAQGKVLIVQTDEPSSETKERFEIAGFFEKVPPGQISILTRWGFSQIYKLRRWIEHHQPALVVIDSLTTANRHSRSEEKDAPYAHGLLDLRDIADQYGCTIWVLHHSNRQGGLRGSTAIDASVSEVWKLRKPEKSEGHLSPLHRVLEIGKSRAECSGHYLLKLEPEDYSWEWEGDYDSTGESKPRSSAPLLEFLNRNPGIWFEPEELAGRGFGGGSRDAVRKQCDRLARKGLIESEQRVKQRETGATRYKVYRSSLDSCNQSIQRDVQRENPLPVNDPGSLDASSTGYKDSSADCSPTTEQENTMLISSDQASSENQTQAQQSFCSLDGSLDSVKQSVQRGGWIPQPGDRVRYRGQNSLLKRAIGEKVLTLHSPGPDPAYWLVSVPSGVSQTVPLCDLSLVRSGA</sequence>
<dbReference type="eggNOG" id="COG3598">
    <property type="taxonomic scope" value="Bacteria"/>
</dbReference>
<feature type="region of interest" description="Disordered" evidence="1">
    <location>
        <begin position="495"/>
        <end position="537"/>
    </location>
</feature>
<gene>
    <name evidence="2" type="ordered locus">Cyan7425_3156</name>
</gene>
<feature type="compositionally biased region" description="Polar residues" evidence="1">
    <location>
        <begin position="517"/>
        <end position="537"/>
    </location>
</feature>
<feature type="compositionally biased region" description="Basic and acidic residues" evidence="1">
    <location>
        <begin position="96"/>
        <end position="107"/>
    </location>
</feature>
<evidence type="ECO:0000256" key="1">
    <source>
        <dbReference type="SAM" id="MobiDB-lite"/>
    </source>
</evidence>
<dbReference type="InterPro" id="IPR027417">
    <property type="entry name" value="P-loop_NTPase"/>
</dbReference>
<feature type="region of interest" description="Disordered" evidence="1">
    <location>
        <begin position="95"/>
        <end position="118"/>
    </location>
</feature>